<dbReference type="Proteomes" id="UP000015102">
    <property type="component" value="Unassembled WGS sequence"/>
</dbReference>
<keyword evidence="1" id="KW-0732">Signal</keyword>
<protein>
    <submittedName>
        <fullName evidence="2">Uncharacterized protein</fullName>
    </submittedName>
</protein>
<name>T1GEE1_MEGSC</name>
<dbReference type="Gene3D" id="1.10.238.20">
    <property type="entry name" value="Pheromone/general odorant binding protein domain"/>
    <property type="match status" value="1"/>
</dbReference>
<proteinExistence type="predicted"/>
<evidence type="ECO:0000256" key="1">
    <source>
        <dbReference type="SAM" id="SignalP"/>
    </source>
</evidence>
<sequence length="147" mass="17313">MKLIHTLAFIALVLPILATRLDLYHSADSMTMCMKKFDVTWELMFGMHTLESLNRTKPDDVQRIGCVTRCKLQDAGHLHDDTTIAAAYEKKSRDDFERRNNYMRNDLDDKIKHIRKCANDLKADEKYDKCIYAYKMEKCVQRHGVYF</sequence>
<evidence type="ECO:0000313" key="2">
    <source>
        <dbReference type="EnsemblMetazoa" id="MESCA001703-PA"/>
    </source>
</evidence>
<dbReference type="HOGENOM" id="CLU_1770186_0_0_1"/>
<reference evidence="3" key="1">
    <citation type="submission" date="2013-02" db="EMBL/GenBank/DDBJ databases">
        <authorList>
            <person name="Hughes D."/>
        </authorList>
    </citation>
    <scope>NUCLEOTIDE SEQUENCE</scope>
    <source>
        <strain>Durham</strain>
        <strain evidence="3">NC isolate 2 -- Noor lab</strain>
    </source>
</reference>
<feature type="signal peptide" evidence="1">
    <location>
        <begin position="1"/>
        <end position="18"/>
    </location>
</feature>
<dbReference type="InterPro" id="IPR036728">
    <property type="entry name" value="PBP_GOBP_sf"/>
</dbReference>
<evidence type="ECO:0000313" key="3">
    <source>
        <dbReference type="Proteomes" id="UP000015102"/>
    </source>
</evidence>
<dbReference type="InterPro" id="IPR006170">
    <property type="entry name" value="PBP/GOBP"/>
</dbReference>
<dbReference type="SUPFAM" id="SSF47565">
    <property type="entry name" value="Insect pheromone/odorant-binding proteins"/>
    <property type="match status" value="1"/>
</dbReference>
<dbReference type="AlphaFoldDB" id="T1GEE1"/>
<organism evidence="2 3">
    <name type="scientific">Megaselia scalaris</name>
    <name type="common">Humpbacked fly</name>
    <name type="synonym">Phora scalaris</name>
    <dbReference type="NCBI Taxonomy" id="36166"/>
    <lineage>
        <taxon>Eukaryota</taxon>
        <taxon>Metazoa</taxon>
        <taxon>Ecdysozoa</taxon>
        <taxon>Arthropoda</taxon>
        <taxon>Hexapoda</taxon>
        <taxon>Insecta</taxon>
        <taxon>Pterygota</taxon>
        <taxon>Neoptera</taxon>
        <taxon>Endopterygota</taxon>
        <taxon>Diptera</taxon>
        <taxon>Brachycera</taxon>
        <taxon>Muscomorpha</taxon>
        <taxon>Platypezoidea</taxon>
        <taxon>Phoridae</taxon>
        <taxon>Megaseliini</taxon>
        <taxon>Megaselia</taxon>
    </lineage>
</organism>
<dbReference type="Pfam" id="PF01395">
    <property type="entry name" value="PBP_GOBP"/>
    <property type="match status" value="1"/>
</dbReference>
<dbReference type="EnsemblMetazoa" id="MESCA001703-RA">
    <property type="protein sequence ID" value="MESCA001703-PA"/>
    <property type="gene ID" value="MESCA001703"/>
</dbReference>
<accession>T1GEE1</accession>
<keyword evidence="3" id="KW-1185">Reference proteome</keyword>
<dbReference type="GO" id="GO:0005549">
    <property type="term" value="F:odorant binding"/>
    <property type="evidence" value="ECO:0007669"/>
    <property type="project" value="InterPro"/>
</dbReference>
<feature type="chain" id="PRO_5004577266" evidence="1">
    <location>
        <begin position="19"/>
        <end position="147"/>
    </location>
</feature>
<reference evidence="2" key="2">
    <citation type="submission" date="2015-06" db="UniProtKB">
        <authorList>
            <consortium name="EnsemblMetazoa"/>
        </authorList>
    </citation>
    <scope>IDENTIFICATION</scope>
</reference>
<dbReference type="EMBL" id="CAQQ02016341">
    <property type="status" value="NOT_ANNOTATED_CDS"/>
    <property type="molecule type" value="Genomic_DNA"/>
</dbReference>